<gene>
    <name evidence="5" type="ordered locus">Sulku_1978</name>
</gene>
<dbReference type="OrthoDB" id="9812260at2"/>
<dbReference type="NCBIfam" id="TIGR00254">
    <property type="entry name" value="GGDEF"/>
    <property type="match status" value="1"/>
</dbReference>
<dbReference type="InterPro" id="IPR050469">
    <property type="entry name" value="Diguanylate_Cyclase"/>
</dbReference>
<dbReference type="AlphaFoldDB" id="E4U2F1"/>
<dbReference type="PANTHER" id="PTHR45138:SF9">
    <property type="entry name" value="DIGUANYLATE CYCLASE DGCM-RELATED"/>
    <property type="match status" value="1"/>
</dbReference>
<accession>E4U2F1</accession>
<dbReference type="STRING" id="709032.Sulku_1978"/>
<feature type="domain" description="PAS" evidence="3">
    <location>
        <begin position="23"/>
        <end position="76"/>
    </location>
</feature>
<evidence type="ECO:0000256" key="1">
    <source>
        <dbReference type="ARBA" id="ARBA00012528"/>
    </source>
</evidence>
<dbReference type="PANTHER" id="PTHR45138">
    <property type="entry name" value="REGULATORY COMPONENTS OF SENSORY TRANSDUCTION SYSTEM"/>
    <property type="match status" value="1"/>
</dbReference>
<dbReference type="PROSITE" id="PS50887">
    <property type="entry name" value="GGDEF"/>
    <property type="match status" value="1"/>
</dbReference>
<dbReference type="FunFam" id="3.30.70.270:FF:000001">
    <property type="entry name" value="Diguanylate cyclase domain protein"/>
    <property type="match status" value="1"/>
</dbReference>
<dbReference type="InterPro" id="IPR000160">
    <property type="entry name" value="GGDEF_dom"/>
</dbReference>
<dbReference type="EC" id="2.7.7.65" evidence="1"/>
<evidence type="ECO:0000313" key="6">
    <source>
        <dbReference type="Proteomes" id="UP000008721"/>
    </source>
</evidence>
<dbReference type="InterPro" id="IPR035965">
    <property type="entry name" value="PAS-like_dom_sf"/>
</dbReference>
<dbReference type="InterPro" id="IPR043128">
    <property type="entry name" value="Rev_trsase/Diguanyl_cyclase"/>
</dbReference>
<dbReference type="HOGENOM" id="CLU_000445_11_4_7"/>
<dbReference type="InterPro" id="IPR000014">
    <property type="entry name" value="PAS"/>
</dbReference>
<dbReference type="SUPFAM" id="SSF55785">
    <property type="entry name" value="PYP-like sensor domain (PAS domain)"/>
    <property type="match status" value="1"/>
</dbReference>
<dbReference type="InterPro" id="IPR029787">
    <property type="entry name" value="Nucleotide_cyclase"/>
</dbReference>
<dbReference type="CDD" id="cd00130">
    <property type="entry name" value="PAS"/>
    <property type="match status" value="1"/>
</dbReference>
<dbReference type="RefSeq" id="WP_013460835.1">
    <property type="nucleotide sequence ID" value="NC_014762.1"/>
</dbReference>
<comment type="catalytic activity">
    <reaction evidence="2">
        <text>2 GTP = 3',3'-c-di-GMP + 2 diphosphate</text>
        <dbReference type="Rhea" id="RHEA:24898"/>
        <dbReference type="ChEBI" id="CHEBI:33019"/>
        <dbReference type="ChEBI" id="CHEBI:37565"/>
        <dbReference type="ChEBI" id="CHEBI:58805"/>
        <dbReference type="EC" id="2.7.7.65"/>
    </reaction>
</comment>
<evidence type="ECO:0000259" key="3">
    <source>
        <dbReference type="PROSITE" id="PS50112"/>
    </source>
</evidence>
<name>E4U2F1_SULKY</name>
<reference evidence="5 6" key="1">
    <citation type="journal article" date="2012" name="Stand. Genomic Sci.">
        <title>Complete genome sequence of the sulfur compounds oxidizing chemolithoautotroph Sulfuricurvum kujiense type strain (YK-1(T)).</title>
        <authorList>
            <person name="Han C."/>
            <person name="Kotsyurbenko O."/>
            <person name="Chertkov O."/>
            <person name="Held B."/>
            <person name="Lapidus A."/>
            <person name="Nolan M."/>
            <person name="Lucas S."/>
            <person name="Hammon N."/>
            <person name="Deshpande S."/>
            <person name="Cheng J.F."/>
            <person name="Tapia R."/>
            <person name="Goodwin L.A."/>
            <person name="Pitluck S."/>
            <person name="Liolios K."/>
            <person name="Pagani I."/>
            <person name="Ivanova N."/>
            <person name="Mavromatis K."/>
            <person name="Mikhailova N."/>
            <person name="Pati A."/>
            <person name="Chen A."/>
            <person name="Palaniappan K."/>
            <person name="Land M."/>
            <person name="Hauser L."/>
            <person name="Chang Y.J."/>
            <person name="Jeffries C.D."/>
            <person name="Brambilla E.M."/>
            <person name="Rohde M."/>
            <person name="Spring S."/>
            <person name="Sikorski J."/>
            <person name="Goker M."/>
            <person name="Woyke T."/>
            <person name="Bristow J."/>
            <person name="Eisen J.A."/>
            <person name="Markowitz V."/>
            <person name="Hugenholtz P."/>
            <person name="Kyrpides N.C."/>
            <person name="Klenk H.P."/>
            <person name="Detter J.C."/>
        </authorList>
    </citation>
    <scope>NUCLEOTIDE SEQUENCE [LARGE SCALE GENOMIC DNA]</scope>
    <source>
        <strain evidence="6">ATCC BAA-921 / DSM 16994 / JCM 11577 / YK-1</strain>
    </source>
</reference>
<dbReference type="InterPro" id="IPR013655">
    <property type="entry name" value="PAS_fold_3"/>
</dbReference>
<dbReference type="Gene3D" id="3.30.450.20">
    <property type="entry name" value="PAS domain"/>
    <property type="match status" value="1"/>
</dbReference>
<dbReference type="SUPFAM" id="SSF55073">
    <property type="entry name" value="Nucleotide cyclase"/>
    <property type="match status" value="1"/>
</dbReference>
<dbReference type="NCBIfam" id="TIGR00229">
    <property type="entry name" value="sensory_box"/>
    <property type="match status" value="1"/>
</dbReference>
<proteinExistence type="predicted"/>
<protein>
    <recommendedName>
        <fullName evidence="1">diguanylate cyclase</fullName>
        <ecNumber evidence="1">2.7.7.65</ecNumber>
    </recommendedName>
</protein>
<dbReference type="Proteomes" id="UP000008721">
    <property type="component" value="Chromosome"/>
</dbReference>
<dbReference type="Pfam" id="PF00990">
    <property type="entry name" value="GGDEF"/>
    <property type="match status" value="1"/>
</dbReference>
<keyword evidence="6" id="KW-1185">Reference proteome</keyword>
<sequence length="283" mass="32645">MGIKCRHFNQYMSLLEKHVSTSITDVNGVIVCVSEAFCEMTGYTQEELIGKKHNLLRHPDIADEIYRNLWATITEGKTWHGRIKNLKKNKDSYWVDAYIEPIFDEGAIIGYQAVRQNITDEALFETMAKIDPLTRLYNRNSIEEFAQLFIDEAQRYQTSFSVIMVDLDDFKHINDVYGHPVGDEVLKKLSVIFQDLIRSSDRIGRWGGEEFIILCPQTTYLQAKELAERLRFGFSSHEFEEIGYKTASFGVALFEDEDTIESLIVKADNALYDSKRLGKNRVS</sequence>
<dbReference type="GO" id="GO:0052621">
    <property type="term" value="F:diguanylate cyclase activity"/>
    <property type="evidence" value="ECO:0007669"/>
    <property type="project" value="UniProtKB-EC"/>
</dbReference>
<dbReference type="GO" id="GO:0043709">
    <property type="term" value="P:cell adhesion involved in single-species biofilm formation"/>
    <property type="evidence" value="ECO:0007669"/>
    <property type="project" value="TreeGrafter"/>
</dbReference>
<evidence type="ECO:0000259" key="4">
    <source>
        <dbReference type="PROSITE" id="PS50887"/>
    </source>
</evidence>
<dbReference type="Gene3D" id="3.30.70.270">
    <property type="match status" value="1"/>
</dbReference>
<dbReference type="KEGG" id="sku:Sulku_1978"/>
<evidence type="ECO:0000256" key="2">
    <source>
        <dbReference type="ARBA" id="ARBA00034247"/>
    </source>
</evidence>
<dbReference type="GO" id="GO:1902201">
    <property type="term" value="P:negative regulation of bacterial-type flagellum-dependent cell motility"/>
    <property type="evidence" value="ECO:0007669"/>
    <property type="project" value="TreeGrafter"/>
</dbReference>
<organism evidence="5 6">
    <name type="scientific">Sulfuricurvum kujiense (strain ATCC BAA-921 / DSM 16994 / JCM 11577 / YK-1)</name>
    <dbReference type="NCBI Taxonomy" id="709032"/>
    <lineage>
        <taxon>Bacteria</taxon>
        <taxon>Pseudomonadati</taxon>
        <taxon>Campylobacterota</taxon>
        <taxon>Epsilonproteobacteria</taxon>
        <taxon>Campylobacterales</taxon>
        <taxon>Sulfurimonadaceae</taxon>
        <taxon>Sulfuricurvum</taxon>
    </lineage>
</organism>
<evidence type="ECO:0000313" key="5">
    <source>
        <dbReference type="EMBL" id="ADR34638.1"/>
    </source>
</evidence>
<dbReference type="SMART" id="SM00086">
    <property type="entry name" value="PAC"/>
    <property type="match status" value="1"/>
</dbReference>
<dbReference type="PROSITE" id="PS50112">
    <property type="entry name" value="PAS"/>
    <property type="match status" value="1"/>
</dbReference>
<dbReference type="GO" id="GO:0005886">
    <property type="term" value="C:plasma membrane"/>
    <property type="evidence" value="ECO:0007669"/>
    <property type="project" value="TreeGrafter"/>
</dbReference>
<dbReference type="EMBL" id="CP002355">
    <property type="protein sequence ID" value="ADR34638.1"/>
    <property type="molecule type" value="Genomic_DNA"/>
</dbReference>
<dbReference type="Pfam" id="PF08447">
    <property type="entry name" value="PAS_3"/>
    <property type="match status" value="1"/>
</dbReference>
<feature type="domain" description="GGDEF" evidence="4">
    <location>
        <begin position="158"/>
        <end position="283"/>
    </location>
</feature>
<dbReference type="eggNOG" id="COG3706">
    <property type="taxonomic scope" value="Bacteria"/>
</dbReference>
<dbReference type="SMART" id="SM00267">
    <property type="entry name" value="GGDEF"/>
    <property type="match status" value="1"/>
</dbReference>
<dbReference type="CDD" id="cd01949">
    <property type="entry name" value="GGDEF"/>
    <property type="match status" value="1"/>
</dbReference>
<dbReference type="InterPro" id="IPR001610">
    <property type="entry name" value="PAC"/>
</dbReference>